<keyword evidence="2" id="KW-0472">Membrane</keyword>
<organism evidence="3 4">
    <name type="scientific">Pundamilia nyererei</name>
    <dbReference type="NCBI Taxonomy" id="303518"/>
    <lineage>
        <taxon>Eukaryota</taxon>
        <taxon>Metazoa</taxon>
        <taxon>Chordata</taxon>
        <taxon>Craniata</taxon>
        <taxon>Vertebrata</taxon>
        <taxon>Euteleostomi</taxon>
        <taxon>Actinopterygii</taxon>
        <taxon>Neopterygii</taxon>
        <taxon>Teleostei</taxon>
        <taxon>Neoteleostei</taxon>
        <taxon>Acanthomorphata</taxon>
        <taxon>Ovalentaria</taxon>
        <taxon>Cichlomorphae</taxon>
        <taxon>Cichliformes</taxon>
        <taxon>Cichlidae</taxon>
        <taxon>African cichlids</taxon>
        <taxon>Pseudocrenilabrinae</taxon>
        <taxon>Haplochromini</taxon>
        <taxon>Pundamilia</taxon>
    </lineage>
</organism>
<reference evidence="4" key="1">
    <citation type="submission" date="2025-08" db="UniProtKB">
        <authorList>
            <consortium name="RefSeq"/>
        </authorList>
    </citation>
    <scope>IDENTIFICATION</scope>
</reference>
<dbReference type="RefSeq" id="XP_005728097.1">
    <property type="nucleotide sequence ID" value="XM_005728040.2"/>
</dbReference>
<gene>
    <name evidence="4" type="primary">syt18b</name>
</gene>
<dbReference type="CTD" id="100317018"/>
<dbReference type="Proteomes" id="UP000695023">
    <property type="component" value="Unplaced"/>
</dbReference>
<evidence type="ECO:0000313" key="3">
    <source>
        <dbReference type="Proteomes" id="UP000695023"/>
    </source>
</evidence>
<dbReference type="AlphaFoldDB" id="A0A9Y3R122"/>
<keyword evidence="2" id="KW-1133">Transmembrane helix</keyword>
<evidence type="ECO:0000256" key="1">
    <source>
        <dbReference type="SAM" id="MobiDB-lite"/>
    </source>
</evidence>
<proteinExistence type="predicted"/>
<feature type="transmembrane region" description="Helical" evidence="2">
    <location>
        <begin position="12"/>
        <end position="39"/>
    </location>
</feature>
<name>A0A9Y3R122_9CICH</name>
<sequence>MPYHDEEYPGQPLWQSVLLFCCKGMIEGIMVILFFWLLVQVLFTKQLEVHLQILLLVGLITFCLCLVLGCLLCLWKSKVSRVKDKAPATSAPAPAEPVSFAQTSPSPSAAATASAPKQQFDELDEEVLEYPSTFSSAATSEGEFGSLAFSNQTSCEQKEPPKSYFSLRRLSTPLLSSPLYKPLDQSHSSLPSFPKLGLLAKTRKALQRRCTVTGEDISYNEHTRLTRPSAGSPSTKEKPIPLAPLSYGSSASCQHPISPKPCLHFTMAFSPGQQTLTVTVLSLSGMPHRLEDVSVQGSLPPLCPFPMKAAVQSSSSSEAHSLVLIFKVSSVEELQRCVLKVAVNAREPASPRRSSLGELEAECAGRDWTPQTPLHLTKELNRSK</sequence>
<feature type="region of interest" description="Disordered" evidence="1">
    <location>
        <begin position="87"/>
        <end position="115"/>
    </location>
</feature>
<accession>A0A9Y3R122</accession>
<keyword evidence="2" id="KW-0812">Transmembrane</keyword>
<feature type="transmembrane region" description="Helical" evidence="2">
    <location>
        <begin position="51"/>
        <end position="75"/>
    </location>
</feature>
<evidence type="ECO:0000256" key="2">
    <source>
        <dbReference type="SAM" id="Phobius"/>
    </source>
</evidence>
<protein>
    <submittedName>
        <fullName evidence="4">Uncharacterized protein syt18b</fullName>
    </submittedName>
</protein>
<keyword evidence="3" id="KW-1185">Reference proteome</keyword>
<evidence type="ECO:0000313" key="4">
    <source>
        <dbReference type="RefSeq" id="XP_005728097.1"/>
    </source>
</evidence>